<name>A0A1Y6CZU1_9GAMM</name>
<dbReference type="InterPro" id="IPR013096">
    <property type="entry name" value="Cupin_2"/>
</dbReference>
<dbReference type="OrthoDB" id="9793521at2"/>
<gene>
    <name evidence="2" type="ORF">SAMN02949497_0951</name>
</gene>
<dbReference type="CDD" id="cd02209">
    <property type="entry name" value="cupin_XRE_C"/>
    <property type="match status" value="1"/>
</dbReference>
<dbReference type="Pfam" id="PF07883">
    <property type="entry name" value="Cupin_2"/>
    <property type="match status" value="1"/>
</dbReference>
<dbReference type="RefSeq" id="WP_085210419.1">
    <property type="nucleotide sequence ID" value="NZ_FXAM01000001.1"/>
</dbReference>
<keyword evidence="3" id="KW-1185">Reference proteome</keyword>
<dbReference type="Gene3D" id="2.60.120.10">
    <property type="entry name" value="Jelly Rolls"/>
    <property type="match status" value="1"/>
</dbReference>
<dbReference type="SUPFAM" id="SSF51182">
    <property type="entry name" value="RmlC-like cupins"/>
    <property type="match status" value="1"/>
</dbReference>
<protein>
    <submittedName>
        <fullName evidence="2">Cupin domain-containing protein</fullName>
    </submittedName>
</protein>
<feature type="domain" description="Cupin type-2" evidence="1">
    <location>
        <begin position="21"/>
        <end position="85"/>
    </location>
</feature>
<evidence type="ECO:0000259" key="1">
    <source>
        <dbReference type="Pfam" id="PF07883"/>
    </source>
</evidence>
<dbReference type="InterPro" id="IPR011051">
    <property type="entry name" value="RmlC_Cupin_sf"/>
</dbReference>
<evidence type="ECO:0000313" key="3">
    <source>
        <dbReference type="Proteomes" id="UP000192923"/>
    </source>
</evidence>
<dbReference type="InterPro" id="IPR014710">
    <property type="entry name" value="RmlC-like_jellyroll"/>
</dbReference>
<dbReference type="AlphaFoldDB" id="A0A1Y6CZU1"/>
<dbReference type="EMBL" id="FXAM01000001">
    <property type="protein sequence ID" value="SMF93664.1"/>
    <property type="molecule type" value="Genomic_DNA"/>
</dbReference>
<reference evidence="2 3" key="1">
    <citation type="submission" date="2016-12" db="EMBL/GenBank/DDBJ databases">
        <authorList>
            <person name="Song W.-J."/>
            <person name="Kurnit D.M."/>
        </authorList>
    </citation>
    <scope>NUCLEOTIDE SEQUENCE [LARGE SCALE GENOMIC DNA]</scope>
    <source>
        <strain evidence="2 3">175</strain>
    </source>
</reference>
<organism evidence="2 3">
    <name type="scientific">Methylomagnum ishizawai</name>
    <dbReference type="NCBI Taxonomy" id="1760988"/>
    <lineage>
        <taxon>Bacteria</taxon>
        <taxon>Pseudomonadati</taxon>
        <taxon>Pseudomonadota</taxon>
        <taxon>Gammaproteobacteria</taxon>
        <taxon>Methylococcales</taxon>
        <taxon>Methylococcaceae</taxon>
        <taxon>Methylomagnum</taxon>
    </lineage>
</organism>
<sequence length="91" mass="10063">MVDRAAVAEDWRRRGFGCDLWVDPPGQRWEDFVHGVDELVMVVEGRVEFEIDGVAHHPEAGEALLIPAGAVHSVRNLGGGQARWLYGYHAG</sequence>
<accession>A0A1Y6CZU1</accession>
<evidence type="ECO:0000313" key="2">
    <source>
        <dbReference type="EMBL" id="SMF93664.1"/>
    </source>
</evidence>
<dbReference type="STRING" id="1760988.SAMN02949497_0951"/>
<proteinExistence type="predicted"/>
<dbReference type="Proteomes" id="UP000192923">
    <property type="component" value="Unassembled WGS sequence"/>
</dbReference>